<feature type="transmembrane region" description="Helical" evidence="3">
    <location>
        <begin position="331"/>
        <end position="349"/>
    </location>
</feature>
<feature type="transmembrane region" description="Helical" evidence="3">
    <location>
        <begin position="215"/>
        <end position="241"/>
    </location>
</feature>
<evidence type="ECO:0000313" key="6">
    <source>
        <dbReference type="Proteomes" id="UP001152646"/>
    </source>
</evidence>
<evidence type="ECO:0000256" key="1">
    <source>
        <dbReference type="ARBA" id="ARBA00004141"/>
    </source>
</evidence>
<feature type="transmembrane region" description="Helical" evidence="3">
    <location>
        <begin position="147"/>
        <end position="166"/>
    </location>
</feature>
<dbReference type="OrthoDB" id="10027823at2759"/>
<dbReference type="EMBL" id="CAJVPA010000183">
    <property type="protein sequence ID" value="CAG8372804.1"/>
    <property type="molecule type" value="Genomic_DNA"/>
</dbReference>
<dbReference type="Gene3D" id="1.20.1250.20">
    <property type="entry name" value="MFS general substrate transporter like domains"/>
    <property type="match status" value="1"/>
</dbReference>
<feature type="transmembrane region" description="Helical" evidence="3">
    <location>
        <begin position="94"/>
        <end position="115"/>
    </location>
</feature>
<feature type="transmembrane region" description="Helical" evidence="3">
    <location>
        <begin position="187"/>
        <end position="209"/>
    </location>
</feature>
<dbReference type="PROSITE" id="PS50850">
    <property type="entry name" value="MFS"/>
    <property type="match status" value="1"/>
</dbReference>
<comment type="subcellular location">
    <subcellularLocation>
        <location evidence="1">Membrane</location>
        <topology evidence="1">Multi-pass membrane protein</topology>
    </subcellularLocation>
</comment>
<evidence type="ECO:0000256" key="3">
    <source>
        <dbReference type="SAM" id="Phobius"/>
    </source>
</evidence>
<name>A0A9W4J0D8_9EURO</name>
<keyword evidence="3" id="KW-0812">Transmembrane</keyword>
<dbReference type="InterPro" id="IPR011701">
    <property type="entry name" value="MFS"/>
</dbReference>
<dbReference type="PANTHER" id="PTHR23520">
    <property type="entry name" value="TRANSPORTER, PUTATIVE (AFU_ORTHOLOGUE AFUA_3G04000)-RELATED"/>
    <property type="match status" value="1"/>
</dbReference>
<feature type="compositionally biased region" description="Low complexity" evidence="2">
    <location>
        <begin position="259"/>
        <end position="268"/>
    </location>
</feature>
<dbReference type="InterPro" id="IPR036259">
    <property type="entry name" value="MFS_trans_sf"/>
</dbReference>
<dbReference type="AlphaFoldDB" id="A0A9W4J0D8"/>
<feature type="transmembrane region" description="Helical" evidence="3">
    <location>
        <begin position="122"/>
        <end position="141"/>
    </location>
</feature>
<comment type="caution">
    <text evidence="5">The sequence shown here is derived from an EMBL/GenBank/DDBJ whole genome shotgun (WGS) entry which is preliminary data.</text>
</comment>
<feature type="transmembrane region" description="Helical" evidence="3">
    <location>
        <begin position="69"/>
        <end position="88"/>
    </location>
</feature>
<feature type="transmembrane region" description="Helical" evidence="3">
    <location>
        <begin position="370"/>
        <end position="391"/>
    </location>
</feature>
<feature type="transmembrane region" description="Helical" evidence="3">
    <location>
        <begin position="6"/>
        <end position="31"/>
    </location>
</feature>
<gene>
    <name evidence="5" type="ORF">PSALAMII_LOCUS5112</name>
</gene>
<proteinExistence type="predicted"/>
<evidence type="ECO:0000259" key="4">
    <source>
        <dbReference type="PROSITE" id="PS50850"/>
    </source>
</evidence>
<evidence type="ECO:0000313" key="5">
    <source>
        <dbReference type="EMBL" id="CAG8372804.1"/>
    </source>
</evidence>
<dbReference type="Proteomes" id="UP001152646">
    <property type="component" value="Unassembled WGS sequence"/>
</dbReference>
<organism evidence="5 6">
    <name type="scientific">Penicillium salamii</name>
    <dbReference type="NCBI Taxonomy" id="1612424"/>
    <lineage>
        <taxon>Eukaryota</taxon>
        <taxon>Fungi</taxon>
        <taxon>Dikarya</taxon>
        <taxon>Ascomycota</taxon>
        <taxon>Pezizomycotina</taxon>
        <taxon>Eurotiomycetes</taxon>
        <taxon>Eurotiomycetidae</taxon>
        <taxon>Eurotiales</taxon>
        <taxon>Aspergillaceae</taxon>
        <taxon>Penicillium</taxon>
    </lineage>
</organism>
<dbReference type="Pfam" id="PF07690">
    <property type="entry name" value="MFS_1"/>
    <property type="match status" value="1"/>
</dbReference>
<evidence type="ECO:0000256" key="2">
    <source>
        <dbReference type="SAM" id="MobiDB-lite"/>
    </source>
</evidence>
<dbReference type="GO" id="GO:0000329">
    <property type="term" value="C:fungal-type vacuole membrane"/>
    <property type="evidence" value="ECO:0007669"/>
    <property type="project" value="TreeGrafter"/>
</dbReference>
<dbReference type="InterPro" id="IPR020846">
    <property type="entry name" value="MFS_dom"/>
</dbReference>
<feature type="transmembrane region" description="Helical" evidence="3">
    <location>
        <begin position="290"/>
        <end position="311"/>
    </location>
</feature>
<dbReference type="SUPFAM" id="SSF103473">
    <property type="entry name" value="MFS general substrate transporter"/>
    <property type="match status" value="1"/>
</dbReference>
<keyword evidence="3" id="KW-1133">Transmembrane helix</keyword>
<feature type="region of interest" description="Disordered" evidence="2">
    <location>
        <begin position="252"/>
        <end position="278"/>
    </location>
</feature>
<protein>
    <recommendedName>
        <fullName evidence="4">Major facilitator superfamily (MFS) profile domain-containing protein</fullName>
    </recommendedName>
</protein>
<sequence>MFGPCLGETLALCTFDFFLLLHCLLCLGIMAQSRPARYIAHALEELGLTTMWHSSLDVKLLCAQRFVRLFAYGGSTLILASYLSAIGISDDRIGLFMTLTLVGDVVISFFLTLFADRMGRKAVLSLGSILMAASGVVFALFGNYWILLAAAVFGVISPSGNEIGPFRAVEESTLAHLTVHEKLSDVFAWYSLIGTAGSALGMLVCGWIINSLESIHGWAFIPACHIIFFVYAGVGIVKLIFTLGLSSKVEVQEQEPEQNPETRPLLAEPTEEETAPAPKKSLFPSIEKDLWSLVIRLFILFGVDSFASGLASLSWMTYFFKGKFKLPEGQLGTIFFTTNLISAASMLVASSLAKRIGNVKTMVFTHMPSAICLALISVPSTLPLALTFLVLRACSQNMDVAPRSAFLAAALPADKRTAIMGAVNVVKTTSQSMGPLLTGILSRNGHFGVSFIIAGCLKVVYDLGMLFSFAGKEAARRKQNSQEDEETS</sequence>
<dbReference type="GO" id="GO:0022857">
    <property type="term" value="F:transmembrane transporter activity"/>
    <property type="evidence" value="ECO:0007669"/>
    <property type="project" value="InterPro"/>
</dbReference>
<reference evidence="5" key="1">
    <citation type="submission" date="2021-07" db="EMBL/GenBank/DDBJ databases">
        <authorList>
            <person name="Branca A.L. A."/>
        </authorList>
    </citation>
    <scope>NUCLEOTIDE SEQUENCE</scope>
</reference>
<feature type="transmembrane region" description="Helical" evidence="3">
    <location>
        <begin position="447"/>
        <end position="470"/>
    </location>
</feature>
<dbReference type="PANTHER" id="PTHR23520:SF5">
    <property type="entry name" value="TRANSPORTER, PUTATIVE (AFU_ORTHOLOGUE AFUA_3G04000)-RELATED"/>
    <property type="match status" value="1"/>
</dbReference>
<feature type="domain" description="Major facilitator superfamily (MFS) profile" evidence="4">
    <location>
        <begin position="43"/>
        <end position="473"/>
    </location>
</feature>
<accession>A0A9W4J0D8</accession>
<keyword evidence="3" id="KW-0472">Membrane</keyword>